<comment type="caution">
    <text evidence="2">The sequence shown here is derived from an EMBL/GenBank/DDBJ whole genome shotgun (WGS) entry which is preliminary data.</text>
</comment>
<evidence type="ECO:0000313" key="2">
    <source>
        <dbReference type="EMBL" id="GLR26135.1"/>
    </source>
</evidence>
<dbReference type="Proteomes" id="UP001156664">
    <property type="component" value="Unassembled WGS sequence"/>
</dbReference>
<sequence length="245" mass="26513">MPAQFDAKSYISKQAFSPVTEVWDHDEKMVISSFTKKGGVDEAVADIAATSREVCAAAIQSLNLKNGAALDIHLLNGAMATLESVLKNIDGQLKDQHIRLLKSQFQKFKALKNLHAKKNGFELVSRNQGEYSEIAADLRKVDPRNEQFAKFAAQLKGDREVTSALSSASEQPSSVLPSSQNNSASEVFPAASSKISSALEVPLNGVRSSIEGTLHTLGNSPLEHSKATRLREVQAMLDAIPEQPN</sequence>
<proteinExistence type="predicted"/>
<evidence type="ECO:0000256" key="1">
    <source>
        <dbReference type="SAM" id="MobiDB-lite"/>
    </source>
</evidence>
<keyword evidence="3" id="KW-1185">Reference proteome</keyword>
<accession>A0ABQ5YNE9</accession>
<protein>
    <submittedName>
        <fullName evidence="2">Uncharacterized protein</fullName>
    </submittedName>
</protein>
<name>A0ABQ5YNE9_9BURK</name>
<gene>
    <name evidence="2" type="ORF">GCM10007875_12230</name>
</gene>
<feature type="region of interest" description="Disordered" evidence="1">
    <location>
        <begin position="162"/>
        <end position="183"/>
    </location>
</feature>
<dbReference type="RefSeq" id="WP_284280614.1">
    <property type="nucleotide sequence ID" value="NZ_BSOJ01000012.1"/>
</dbReference>
<dbReference type="EMBL" id="BSOJ01000012">
    <property type="protein sequence ID" value="GLR26135.1"/>
    <property type="molecule type" value="Genomic_DNA"/>
</dbReference>
<organism evidence="2 3">
    <name type="scientific">Limnobacter litoralis</name>
    <dbReference type="NCBI Taxonomy" id="481366"/>
    <lineage>
        <taxon>Bacteria</taxon>
        <taxon>Pseudomonadati</taxon>
        <taxon>Pseudomonadota</taxon>
        <taxon>Betaproteobacteria</taxon>
        <taxon>Burkholderiales</taxon>
        <taxon>Burkholderiaceae</taxon>
        <taxon>Limnobacter</taxon>
    </lineage>
</organism>
<reference evidence="3" key="1">
    <citation type="journal article" date="2019" name="Int. J. Syst. Evol. Microbiol.">
        <title>The Global Catalogue of Microorganisms (GCM) 10K type strain sequencing project: providing services to taxonomists for standard genome sequencing and annotation.</title>
        <authorList>
            <consortium name="The Broad Institute Genomics Platform"/>
            <consortium name="The Broad Institute Genome Sequencing Center for Infectious Disease"/>
            <person name="Wu L."/>
            <person name="Ma J."/>
        </authorList>
    </citation>
    <scope>NUCLEOTIDE SEQUENCE [LARGE SCALE GENOMIC DNA]</scope>
    <source>
        <strain evidence="3">NBRC 105857</strain>
    </source>
</reference>
<feature type="compositionally biased region" description="Low complexity" evidence="1">
    <location>
        <begin position="163"/>
        <end position="180"/>
    </location>
</feature>
<evidence type="ECO:0000313" key="3">
    <source>
        <dbReference type="Proteomes" id="UP001156664"/>
    </source>
</evidence>